<evidence type="ECO:0000256" key="8">
    <source>
        <dbReference type="ARBA" id="ARBA00023180"/>
    </source>
</evidence>
<organism evidence="9 10">
    <name type="scientific">Hevea brasiliensis</name>
    <name type="common">Para rubber tree</name>
    <name type="synonym">Siphonia brasiliensis</name>
    <dbReference type="NCBI Taxonomy" id="3981"/>
    <lineage>
        <taxon>Eukaryota</taxon>
        <taxon>Viridiplantae</taxon>
        <taxon>Streptophyta</taxon>
        <taxon>Embryophyta</taxon>
        <taxon>Tracheophyta</taxon>
        <taxon>Spermatophyta</taxon>
        <taxon>Magnoliopsida</taxon>
        <taxon>eudicotyledons</taxon>
        <taxon>Gunneridae</taxon>
        <taxon>Pentapetalae</taxon>
        <taxon>rosids</taxon>
        <taxon>fabids</taxon>
        <taxon>Malpighiales</taxon>
        <taxon>Euphorbiaceae</taxon>
        <taxon>Crotonoideae</taxon>
        <taxon>Micrandreae</taxon>
        <taxon>Hevea</taxon>
    </lineage>
</organism>
<evidence type="ECO:0000313" key="10">
    <source>
        <dbReference type="Proteomes" id="UP000467840"/>
    </source>
</evidence>
<evidence type="ECO:0000256" key="7">
    <source>
        <dbReference type="ARBA" id="ARBA00023136"/>
    </source>
</evidence>
<dbReference type="AlphaFoldDB" id="A0A6A6N6V7"/>
<keyword evidence="7" id="KW-0472">Membrane</keyword>
<evidence type="ECO:0000256" key="1">
    <source>
        <dbReference type="ARBA" id="ARBA00004370"/>
    </source>
</evidence>
<dbReference type="FunFam" id="3.80.10.10:FF:000041">
    <property type="entry name" value="LRR receptor-like serine/threonine-protein kinase ERECTA"/>
    <property type="match status" value="1"/>
</dbReference>
<evidence type="ECO:0008006" key="11">
    <source>
        <dbReference type="Google" id="ProtNLM"/>
    </source>
</evidence>
<protein>
    <recommendedName>
        <fullName evidence="11">Leucine-rich repeat-containing N-terminal plant-type domain-containing protein</fullName>
    </recommendedName>
</protein>
<dbReference type="GO" id="GO:0016020">
    <property type="term" value="C:membrane"/>
    <property type="evidence" value="ECO:0007669"/>
    <property type="project" value="UniProtKB-SubCell"/>
</dbReference>
<evidence type="ECO:0000256" key="4">
    <source>
        <dbReference type="ARBA" id="ARBA00022614"/>
    </source>
</evidence>
<evidence type="ECO:0000256" key="5">
    <source>
        <dbReference type="ARBA" id="ARBA00022729"/>
    </source>
</evidence>
<keyword evidence="3" id="KW-0964">Secreted</keyword>
<name>A0A6A6N6V7_HEVBR</name>
<proteinExistence type="predicted"/>
<dbReference type="InterPro" id="IPR032675">
    <property type="entry name" value="LRR_dom_sf"/>
</dbReference>
<dbReference type="Proteomes" id="UP000467840">
    <property type="component" value="Chromosome 10"/>
</dbReference>
<dbReference type="Pfam" id="PF00560">
    <property type="entry name" value="LRR_1"/>
    <property type="match status" value="1"/>
</dbReference>
<dbReference type="PANTHER" id="PTHR32093">
    <property type="entry name" value="LEUCINE-RICH REPEAT EXTENSIN-LIKE PROTEIN 3-RELATED"/>
    <property type="match status" value="1"/>
</dbReference>
<accession>A0A6A6N6V7</accession>
<keyword evidence="5" id="KW-0732">Signal</keyword>
<dbReference type="InterPro" id="IPR001611">
    <property type="entry name" value="Leu-rich_rpt"/>
</dbReference>
<comment type="caution">
    <text evidence="9">The sequence shown here is derived from an EMBL/GenBank/DDBJ whole genome shotgun (WGS) entry which is preliminary data.</text>
</comment>
<evidence type="ECO:0000313" key="9">
    <source>
        <dbReference type="EMBL" id="KAF2321064.1"/>
    </source>
</evidence>
<evidence type="ECO:0000256" key="3">
    <source>
        <dbReference type="ARBA" id="ARBA00022525"/>
    </source>
</evidence>
<dbReference type="SUPFAM" id="SSF52058">
    <property type="entry name" value="L domain-like"/>
    <property type="match status" value="1"/>
</dbReference>
<sequence>MVLAAKLCVTRSARLRTQMIQILKLLRQDKGALMWANLQNEYPKDIEKQKENDDEVYPNSSAELHLNLALLDLDDDSISSTSLEQGNNILLMEEYLKESSFVKLKTVECALVLNCSRLQGLQLGVSLQLNGLLDELEDLAIFHINSNNFERFVPNVEKFKYFYELNLSNNKFNGGFPMSVLEAKKLTFLDIRPVPSSIGRAKNLRDVLLFNNKFSVCLPYEIGFLKNATVFDANCNNLTGPIPHSFACLTKIKILNLAKNKFYGPVPEMVCKLPNLQNLSLSGNYFTQVGPECRKLIWLKKLDVRKNCILGLPNQRTAEKCREFFSKTRQCPNEESLTIVPCSNNYCNAAAKFDQQSPVAPPPPRIYDALSPQNKF</sequence>
<dbReference type="InterPro" id="IPR051582">
    <property type="entry name" value="LRR_extensin-like_regulator"/>
</dbReference>
<dbReference type="GO" id="GO:0005576">
    <property type="term" value="C:extracellular region"/>
    <property type="evidence" value="ECO:0007669"/>
    <property type="project" value="UniProtKB-SubCell"/>
</dbReference>
<keyword evidence="4" id="KW-0433">Leucine-rich repeat</keyword>
<keyword evidence="8" id="KW-0325">Glycoprotein</keyword>
<reference evidence="9 10" key="1">
    <citation type="journal article" date="2020" name="Mol. Plant">
        <title>The Chromosome-Based Rubber Tree Genome Provides New Insights into Spurge Genome Evolution and Rubber Biosynthesis.</title>
        <authorList>
            <person name="Liu J."/>
            <person name="Shi C."/>
            <person name="Shi C.C."/>
            <person name="Li W."/>
            <person name="Zhang Q.J."/>
            <person name="Zhang Y."/>
            <person name="Li K."/>
            <person name="Lu H.F."/>
            <person name="Shi C."/>
            <person name="Zhu S.T."/>
            <person name="Xiao Z.Y."/>
            <person name="Nan H."/>
            <person name="Yue Y."/>
            <person name="Zhu X.G."/>
            <person name="Wu Y."/>
            <person name="Hong X.N."/>
            <person name="Fan G.Y."/>
            <person name="Tong Y."/>
            <person name="Zhang D."/>
            <person name="Mao C.L."/>
            <person name="Liu Y.L."/>
            <person name="Hao S.J."/>
            <person name="Liu W.Q."/>
            <person name="Lv M.Q."/>
            <person name="Zhang H.B."/>
            <person name="Liu Y."/>
            <person name="Hu-Tang G.R."/>
            <person name="Wang J.P."/>
            <person name="Wang J.H."/>
            <person name="Sun Y.H."/>
            <person name="Ni S.B."/>
            <person name="Chen W.B."/>
            <person name="Zhang X.C."/>
            <person name="Jiao Y.N."/>
            <person name="Eichler E.E."/>
            <person name="Li G.H."/>
            <person name="Liu X."/>
            <person name="Gao L.Z."/>
        </authorList>
    </citation>
    <scope>NUCLEOTIDE SEQUENCE [LARGE SCALE GENOMIC DNA]</scope>
    <source>
        <strain evidence="10">cv. GT1</strain>
        <tissue evidence="9">Leaf</tissue>
    </source>
</reference>
<dbReference type="PANTHER" id="PTHR32093:SF131">
    <property type="entry name" value="LEUCINE-RICH REPEAT-CONTAINING N-TERMINAL PLANT-TYPE DOMAIN-CONTAINING PROTEIN"/>
    <property type="match status" value="1"/>
</dbReference>
<dbReference type="EMBL" id="JAAGAX010000003">
    <property type="protein sequence ID" value="KAF2321064.1"/>
    <property type="molecule type" value="Genomic_DNA"/>
</dbReference>
<gene>
    <name evidence="9" type="ORF">GH714_033422</name>
</gene>
<evidence type="ECO:0000256" key="2">
    <source>
        <dbReference type="ARBA" id="ARBA00004613"/>
    </source>
</evidence>
<keyword evidence="10" id="KW-1185">Reference proteome</keyword>
<comment type="subcellular location">
    <subcellularLocation>
        <location evidence="1">Membrane</location>
    </subcellularLocation>
    <subcellularLocation>
        <location evidence="2">Secreted</location>
    </subcellularLocation>
</comment>
<dbReference type="Gene3D" id="3.80.10.10">
    <property type="entry name" value="Ribonuclease Inhibitor"/>
    <property type="match status" value="1"/>
</dbReference>
<evidence type="ECO:0000256" key="6">
    <source>
        <dbReference type="ARBA" id="ARBA00022737"/>
    </source>
</evidence>
<keyword evidence="6" id="KW-0677">Repeat</keyword>